<keyword evidence="4" id="KW-1185">Reference proteome</keyword>
<dbReference type="Pfam" id="PF02254">
    <property type="entry name" value="TrkA_N"/>
    <property type="match status" value="1"/>
</dbReference>
<dbReference type="PANTHER" id="PTHR43833:SF7">
    <property type="entry name" value="KTR SYSTEM POTASSIUM UPTAKE PROTEIN C"/>
    <property type="match status" value="1"/>
</dbReference>
<dbReference type="KEGG" id="mik:FOE78_01985"/>
<accession>A0A516PUM3</accession>
<dbReference type="PROSITE" id="PS51202">
    <property type="entry name" value="RCK_C"/>
    <property type="match status" value="1"/>
</dbReference>
<organism evidence="3 4">
    <name type="scientific">Microlunatus elymi</name>
    <dbReference type="NCBI Taxonomy" id="2596828"/>
    <lineage>
        <taxon>Bacteria</taxon>
        <taxon>Bacillati</taxon>
        <taxon>Actinomycetota</taxon>
        <taxon>Actinomycetes</taxon>
        <taxon>Propionibacteriales</taxon>
        <taxon>Propionibacteriaceae</taxon>
        <taxon>Microlunatus</taxon>
    </lineage>
</organism>
<name>A0A516PUM3_9ACTN</name>
<dbReference type="SUPFAM" id="SSF116726">
    <property type="entry name" value="TrkA C-terminal domain-like"/>
    <property type="match status" value="1"/>
</dbReference>
<evidence type="ECO:0000313" key="3">
    <source>
        <dbReference type="EMBL" id="QDP94849.1"/>
    </source>
</evidence>
<dbReference type="PROSITE" id="PS51201">
    <property type="entry name" value="RCK_N"/>
    <property type="match status" value="1"/>
</dbReference>
<dbReference type="Gene3D" id="3.30.70.1450">
    <property type="entry name" value="Regulator of K+ conductance, C-terminal domain"/>
    <property type="match status" value="1"/>
</dbReference>
<dbReference type="InterPro" id="IPR006037">
    <property type="entry name" value="RCK_C"/>
</dbReference>
<dbReference type="PANTHER" id="PTHR43833">
    <property type="entry name" value="POTASSIUM CHANNEL PROTEIN 2-RELATED-RELATED"/>
    <property type="match status" value="1"/>
</dbReference>
<evidence type="ECO:0000313" key="4">
    <source>
        <dbReference type="Proteomes" id="UP000319263"/>
    </source>
</evidence>
<dbReference type="InterPro" id="IPR036291">
    <property type="entry name" value="NAD(P)-bd_dom_sf"/>
</dbReference>
<dbReference type="GO" id="GO:0006813">
    <property type="term" value="P:potassium ion transport"/>
    <property type="evidence" value="ECO:0007669"/>
    <property type="project" value="InterPro"/>
</dbReference>
<dbReference type="Proteomes" id="UP000319263">
    <property type="component" value="Chromosome"/>
</dbReference>
<dbReference type="InterPro" id="IPR036721">
    <property type="entry name" value="RCK_C_sf"/>
</dbReference>
<dbReference type="InterPro" id="IPR050721">
    <property type="entry name" value="Trk_Ktr_HKT_K-transport"/>
</dbReference>
<dbReference type="AlphaFoldDB" id="A0A516PUM3"/>
<dbReference type="SUPFAM" id="SSF51735">
    <property type="entry name" value="NAD(P)-binding Rossmann-fold domains"/>
    <property type="match status" value="1"/>
</dbReference>
<dbReference type="InterPro" id="IPR003148">
    <property type="entry name" value="RCK_N"/>
</dbReference>
<feature type="domain" description="RCK C-terminal" evidence="2">
    <location>
        <begin position="148"/>
        <end position="230"/>
    </location>
</feature>
<dbReference type="RefSeq" id="WP_143984837.1">
    <property type="nucleotide sequence ID" value="NZ_CP041692.1"/>
</dbReference>
<evidence type="ECO:0000259" key="1">
    <source>
        <dbReference type="PROSITE" id="PS51201"/>
    </source>
</evidence>
<feature type="domain" description="RCK N-terminal" evidence="1">
    <location>
        <begin position="16"/>
        <end position="132"/>
    </location>
</feature>
<proteinExistence type="predicted"/>
<sequence>MFGSGSNGRKQDHDGSRQVAVIGLGRFGSSLALELAAKGVEVLGIDSDHRLVQRYAEELTETAVADSTDPEALQQLGLPDFERVVVGIGTHLEASILTTSVLVDFQIPYIWAKAVTRQHARILERIGAHHVVSPEYDMGERVAHLVVGRMLDYIQLDHDFALIKTVVPGWLQDRPFAETRPRSRYGVTVVGLKRSGEDFSYATEQTTPRRGDVMIVSGTVDAVERFANDA</sequence>
<gene>
    <name evidence="3" type="ORF">FOE78_01985</name>
</gene>
<protein>
    <submittedName>
        <fullName evidence="3">TrkA family potassium uptake protein</fullName>
    </submittedName>
</protein>
<evidence type="ECO:0000259" key="2">
    <source>
        <dbReference type="PROSITE" id="PS51202"/>
    </source>
</evidence>
<dbReference type="Gene3D" id="3.40.50.720">
    <property type="entry name" value="NAD(P)-binding Rossmann-like Domain"/>
    <property type="match status" value="1"/>
</dbReference>
<dbReference type="EMBL" id="CP041692">
    <property type="protein sequence ID" value="QDP94849.1"/>
    <property type="molecule type" value="Genomic_DNA"/>
</dbReference>
<dbReference type="OrthoDB" id="9776294at2"/>
<reference evidence="3 4" key="1">
    <citation type="submission" date="2019-07" db="EMBL/GenBank/DDBJ databases">
        <title>Microlunatus dokdonensis sp. nov. isolated from the rhizospheric soil of the wild plant Elymus tsukushiensis.</title>
        <authorList>
            <person name="Ghim S.-Y."/>
            <person name="Hwang Y.-J."/>
            <person name="Son J.-S."/>
            <person name="Shin J.-H."/>
        </authorList>
    </citation>
    <scope>NUCLEOTIDE SEQUENCE [LARGE SCALE GENOMIC DNA]</scope>
    <source>
        <strain evidence="3 4">KUDC0627</strain>
    </source>
</reference>
<dbReference type="GO" id="GO:0008324">
    <property type="term" value="F:monoatomic cation transmembrane transporter activity"/>
    <property type="evidence" value="ECO:0007669"/>
    <property type="project" value="InterPro"/>
</dbReference>